<organism evidence="2 3">
    <name type="scientific">Candidatus Yanofskybacteria bacterium RIFCSPLOWO2_01_FULL_42_49</name>
    <dbReference type="NCBI Taxonomy" id="1802694"/>
    <lineage>
        <taxon>Bacteria</taxon>
        <taxon>Candidatus Yanofskyibacteriota</taxon>
    </lineage>
</organism>
<keyword evidence="1" id="KW-1133">Transmembrane helix</keyword>
<keyword evidence="1" id="KW-0472">Membrane</keyword>
<comment type="caution">
    <text evidence="2">The sequence shown here is derived from an EMBL/GenBank/DDBJ whole genome shotgun (WGS) entry which is preliminary data.</text>
</comment>
<accession>A0A1F8GCS5</accession>
<dbReference type="STRING" id="1802694.A2918_03960"/>
<evidence type="ECO:0000313" key="2">
    <source>
        <dbReference type="EMBL" id="OGN23164.1"/>
    </source>
</evidence>
<dbReference type="Proteomes" id="UP000178227">
    <property type="component" value="Unassembled WGS sequence"/>
</dbReference>
<evidence type="ECO:0008006" key="4">
    <source>
        <dbReference type="Google" id="ProtNLM"/>
    </source>
</evidence>
<sequence>MQKGSIIVFTVLILTMILTITLTLTRIFIPRIRTITEAANSVSAIYAADSAIEWCLYTNRGKTPSLAQPAMGNSATYQIYNNGNPSICPNGEALNYRTVGTFRGVSRSFEVSEI</sequence>
<keyword evidence="1" id="KW-0812">Transmembrane</keyword>
<protein>
    <recommendedName>
        <fullName evidence="4">Type II secretion system protein GspG C-terminal domain-containing protein</fullName>
    </recommendedName>
</protein>
<name>A0A1F8GCS5_9BACT</name>
<gene>
    <name evidence="2" type="ORF">A2918_03960</name>
</gene>
<evidence type="ECO:0000256" key="1">
    <source>
        <dbReference type="SAM" id="Phobius"/>
    </source>
</evidence>
<reference evidence="2 3" key="1">
    <citation type="journal article" date="2016" name="Nat. Commun.">
        <title>Thousands of microbial genomes shed light on interconnected biogeochemical processes in an aquifer system.</title>
        <authorList>
            <person name="Anantharaman K."/>
            <person name="Brown C.T."/>
            <person name="Hug L.A."/>
            <person name="Sharon I."/>
            <person name="Castelle C.J."/>
            <person name="Probst A.J."/>
            <person name="Thomas B.C."/>
            <person name="Singh A."/>
            <person name="Wilkins M.J."/>
            <person name="Karaoz U."/>
            <person name="Brodie E.L."/>
            <person name="Williams K.H."/>
            <person name="Hubbard S.S."/>
            <person name="Banfield J.F."/>
        </authorList>
    </citation>
    <scope>NUCLEOTIDE SEQUENCE [LARGE SCALE GENOMIC DNA]</scope>
</reference>
<feature type="transmembrane region" description="Helical" evidence="1">
    <location>
        <begin position="6"/>
        <end position="29"/>
    </location>
</feature>
<proteinExistence type="predicted"/>
<dbReference type="EMBL" id="MGKI01000004">
    <property type="protein sequence ID" value="OGN23164.1"/>
    <property type="molecule type" value="Genomic_DNA"/>
</dbReference>
<dbReference type="AlphaFoldDB" id="A0A1F8GCS5"/>
<evidence type="ECO:0000313" key="3">
    <source>
        <dbReference type="Proteomes" id="UP000178227"/>
    </source>
</evidence>